<dbReference type="OrthoDB" id="7821647at2"/>
<dbReference type="Gene3D" id="3.40.50.150">
    <property type="entry name" value="Vaccinia Virus protein VP39"/>
    <property type="match status" value="1"/>
</dbReference>
<dbReference type="AlphaFoldDB" id="A0A2D2DTC3"/>
<keyword evidence="2" id="KW-1185">Reference proteome</keyword>
<organism evidence="1 2">
    <name type="scientific">Massilia violaceinigra</name>
    <dbReference type="NCBI Taxonomy" id="2045208"/>
    <lineage>
        <taxon>Bacteria</taxon>
        <taxon>Pseudomonadati</taxon>
        <taxon>Pseudomonadota</taxon>
        <taxon>Betaproteobacteria</taxon>
        <taxon>Burkholderiales</taxon>
        <taxon>Oxalobacteraceae</taxon>
        <taxon>Telluria group</taxon>
        <taxon>Massilia</taxon>
    </lineage>
</organism>
<accession>A0A2D2DTC3</accession>
<evidence type="ECO:0000313" key="1">
    <source>
        <dbReference type="EMBL" id="ATQ78232.1"/>
    </source>
</evidence>
<gene>
    <name evidence="1" type="ORF">CR152_29760</name>
</gene>
<dbReference type="InterPro" id="IPR029063">
    <property type="entry name" value="SAM-dependent_MTases_sf"/>
</dbReference>
<reference evidence="1" key="1">
    <citation type="submission" date="2017-10" db="EMBL/GenBank/DDBJ databases">
        <title>Massilia psychrophilum sp. nov., a novel purple-pigmented bacterium isolated from Tianshan glacier, Xinjiang Municipality, China.</title>
        <authorList>
            <person name="Wang H."/>
        </authorList>
    </citation>
    <scope>NUCLEOTIDE SEQUENCE [LARGE SCALE GENOMIC DNA]</scope>
    <source>
        <strain evidence="1">B2</strain>
    </source>
</reference>
<evidence type="ECO:0000313" key="2">
    <source>
        <dbReference type="Proteomes" id="UP000229897"/>
    </source>
</evidence>
<proteinExistence type="predicted"/>
<evidence type="ECO:0008006" key="3">
    <source>
        <dbReference type="Google" id="ProtNLM"/>
    </source>
</evidence>
<dbReference type="Proteomes" id="UP000229897">
    <property type="component" value="Chromosome"/>
</dbReference>
<protein>
    <recommendedName>
        <fullName evidence="3">Methyltransferase domain-containing protein</fullName>
    </recommendedName>
</protein>
<dbReference type="KEGG" id="mass:CR152_29760"/>
<dbReference type="EMBL" id="CP024608">
    <property type="protein sequence ID" value="ATQ78232.1"/>
    <property type="molecule type" value="Genomic_DNA"/>
</dbReference>
<dbReference type="SUPFAM" id="SSF53335">
    <property type="entry name" value="S-adenosyl-L-methionine-dependent methyltransferases"/>
    <property type="match status" value="1"/>
</dbReference>
<dbReference type="RefSeq" id="WP_099881061.1">
    <property type="nucleotide sequence ID" value="NZ_CP024608.1"/>
</dbReference>
<name>A0A2D2DTC3_9BURK</name>
<sequence length="289" mass="30586">MTPPPCATYHHAARRGLLLQALPALLAMQSPYHTGWVVLQLLGIISGLDSERAQIVRHLRALARARPIASVYIAGSADCGLLSVLHEAFGEGIAALDVRVADRSPVPLALCRQYAGAMGFAVTLEVHDLCAAPDPDGCRFDLVLTHSLLSFIAPDARAALVGHLAARLDVAGSLLLYQSVRAQHGLSLLAYSPQQVDSMVAASLAAQATAARRLAMFTDHELESIVRAFCAAKITHAVASVDELAGNARAAGLTGVRCEPLSAQDLAGHRPATPESRYVKWMVQGQRAA</sequence>